<keyword evidence="3" id="KW-1185">Reference proteome</keyword>
<comment type="caution">
    <text evidence="2">The sequence shown here is derived from an EMBL/GenBank/DDBJ whole genome shotgun (WGS) entry which is preliminary data.</text>
</comment>
<keyword evidence="1" id="KW-1133">Transmembrane helix</keyword>
<keyword evidence="1" id="KW-0812">Transmembrane</keyword>
<dbReference type="RefSeq" id="WP_208253281.1">
    <property type="nucleotide sequence ID" value="NZ_JAGEOJ010000001.1"/>
</dbReference>
<evidence type="ECO:0000313" key="2">
    <source>
        <dbReference type="EMBL" id="MBO2445673.1"/>
    </source>
</evidence>
<dbReference type="AlphaFoldDB" id="A0A939T1Z4"/>
<proteinExistence type="predicted"/>
<evidence type="ECO:0000313" key="3">
    <source>
        <dbReference type="Proteomes" id="UP000669179"/>
    </source>
</evidence>
<reference evidence="2" key="1">
    <citation type="submission" date="2021-03" db="EMBL/GenBank/DDBJ databases">
        <authorList>
            <person name="Kanchanasin P."/>
            <person name="Saeng-In P."/>
            <person name="Phongsopitanun W."/>
            <person name="Yuki M."/>
            <person name="Kudo T."/>
            <person name="Ohkuma M."/>
            <person name="Tanasupawat S."/>
        </authorList>
    </citation>
    <scope>NUCLEOTIDE SEQUENCE</scope>
    <source>
        <strain evidence="2">GKU 128</strain>
    </source>
</reference>
<gene>
    <name evidence="2" type="ORF">J4573_01080</name>
</gene>
<dbReference type="GO" id="GO:0016787">
    <property type="term" value="F:hydrolase activity"/>
    <property type="evidence" value="ECO:0007669"/>
    <property type="project" value="InterPro"/>
</dbReference>
<keyword evidence="1" id="KW-0472">Membrane</keyword>
<name>A0A939T1Z4_9ACTN</name>
<sequence>MDETRVGKRVLWGWGLAALVIAVLLVIGGTLAFRGGGAGAVASPSVNVTVATHKWKQVVPGGDCKCANGSAFSFWERQADPTKVVLFLDGGGVCWDAAMCKFVSTDSEGENDLYNWDGRAGEDPGSQTGFFDLGRPDNPFSGYSILYASGCTGDAFLGNAAQKLSPTLTVQHRGYVNGTAALDHLVRQYPHAVQVVVIGKTAGSISAPIYGGLVAERLPHAKVTVFGAQSGAWPDNPDFNAKVLGKAWGAYAAMPRWAVGGMAVRDWGIPRLSIQAGRHAPNIVLARFDYAFDPAASREVTRWMRKDSLAVIKENEAAIEAAGVNVHGYTAPGKRHGLFEFQTFYDLDVGGVKLVDWLRQLISGTAPGDVR</sequence>
<dbReference type="PANTHER" id="PTHR21562">
    <property type="entry name" value="NOTUM-RELATED"/>
    <property type="match status" value="1"/>
</dbReference>
<dbReference type="Pfam" id="PF03283">
    <property type="entry name" value="PAE"/>
    <property type="match status" value="1"/>
</dbReference>
<evidence type="ECO:0000256" key="1">
    <source>
        <dbReference type="SAM" id="Phobius"/>
    </source>
</evidence>
<dbReference type="PANTHER" id="PTHR21562:SF83">
    <property type="entry name" value="PECTIN ACETYLESTERASE 4"/>
    <property type="match status" value="1"/>
</dbReference>
<feature type="transmembrane region" description="Helical" evidence="1">
    <location>
        <begin position="12"/>
        <end position="33"/>
    </location>
</feature>
<dbReference type="InterPro" id="IPR004963">
    <property type="entry name" value="PAE/NOTUM"/>
</dbReference>
<dbReference type="Proteomes" id="UP000669179">
    <property type="component" value="Unassembled WGS sequence"/>
</dbReference>
<dbReference type="EMBL" id="JAGEOJ010000001">
    <property type="protein sequence ID" value="MBO2445673.1"/>
    <property type="molecule type" value="Genomic_DNA"/>
</dbReference>
<protein>
    <submittedName>
        <fullName evidence="2">Uncharacterized protein</fullName>
    </submittedName>
</protein>
<accession>A0A939T1Z4</accession>
<organism evidence="2 3">
    <name type="scientific">Actinomadura barringtoniae</name>
    <dbReference type="NCBI Taxonomy" id="1427535"/>
    <lineage>
        <taxon>Bacteria</taxon>
        <taxon>Bacillati</taxon>
        <taxon>Actinomycetota</taxon>
        <taxon>Actinomycetes</taxon>
        <taxon>Streptosporangiales</taxon>
        <taxon>Thermomonosporaceae</taxon>
        <taxon>Actinomadura</taxon>
    </lineage>
</organism>